<dbReference type="Pfam" id="PF06585">
    <property type="entry name" value="JHBP"/>
    <property type="match status" value="1"/>
</dbReference>
<proteinExistence type="inferred from homology"/>
<gene>
    <name evidence="4" type="ORF">CHIRRI_LOCUS4360</name>
</gene>
<evidence type="ECO:0000256" key="3">
    <source>
        <dbReference type="ARBA" id="ARBA00060902"/>
    </source>
</evidence>
<keyword evidence="5" id="KW-1185">Reference proteome</keyword>
<dbReference type="SMR" id="A0A9N9WPQ8"/>
<evidence type="ECO:0000313" key="5">
    <source>
        <dbReference type="Proteomes" id="UP001153620"/>
    </source>
</evidence>
<evidence type="ECO:0000256" key="2">
    <source>
        <dbReference type="ARBA" id="ARBA00023108"/>
    </source>
</evidence>
<accession>A0A9N9WPQ8</accession>
<dbReference type="Gene3D" id="3.15.10.30">
    <property type="entry name" value="Haemolymph juvenile hormone binding protein"/>
    <property type="match status" value="1"/>
</dbReference>
<dbReference type="InterPro" id="IPR038606">
    <property type="entry name" value="To_sf"/>
</dbReference>
<name>A0A9N9WPQ8_9DIPT</name>
<dbReference type="Proteomes" id="UP001153620">
    <property type="component" value="Chromosome 1"/>
</dbReference>
<dbReference type="InterPro" id="IPR010562">
    <property type="entry name" value="Haemolymph_juvenile_hormone-bd"/>
</dbReference>
<dbReference type="SMART" id="SM00700">
    <property type="entry name" value="JHBP"/>
    <property type="match status" value="1"/>
</dbReference>
<dbReference type="AlphaFoldDB" id="A0A9N9WPQ8"/>
<dbReference type="PANTHER" id="PTHR11008:SF39">
    <property type="entry name" value="CIRCADIAN CLOCK-CONTROLLED PROTEIN-LIKE PROTEIN"/>
    <property type="match status" value="1"/>
</dbReference>
<evidence type="ECO:0000256" key="1">
    <source>
        <dbReference type="ARBA" id="ARBA00022729"/>
    </source>
</evidence>
<evidence type="ECO:0000313" key="4">
    <source>
        <dbReference type="EMBL" id="CAG9801432.1"/>
    </source>
</evidence>
<dbReference type="GO" id="GO:0007623">
    <property type="term" value="P:circadian rhythm"/>
    <property type="evidence" value="ECO:0007669"/>
    <property type="project" value="UniProtKB-ARBA"/>
</dbReference>
<dbReference type="PANTHER" id="PTHR11008">
    <property type="entry name" value="PROTEIN TAKEOUT-LIKE PROTEIN"/>
    <property type="match status" value="1"/>
</dbReference>
<reference evidence="4" key="1">
    <citation type="submission" date="2022-01" db="EMBL/GenBank/DDBJ databases">
        <authorList>
            <person name="King R."/>
        </authorList>
    </citation>
    <scope>NUCLEOTIDE SEQUENCE</scope>
</reference>
<dbReference type="FunFam" id="3.15.10.30:FF:000001">
    <property type="entry name" value="Takeout-like protein 1"/>
    <property type="match status" value="1"/>
</dbReference>
<protein>
    <recommendedName>
        <fullName evidence="6">Hemolymph juvenile hormone binding protein</fullName>
    </recommendedName>
</protein>
<dbReference type="GO" id="GO:0005615">
    <property type="term" value="C:extracellular space"/>
    <property type="evidence" value="ECO:0007669"/>
    <property type="project" value="TreeGrafter"/>
</dbReference>
<keyword evidence="2" id="KW-0090">Biological rhythms</keyword>
<organism evidence="4 5">
    <name type="scientific">Chironomus riparius</name>
    <dbReference type="NCBI Taxonomy" id="315576"/>
    <lineage>
        <taxon>Eukaryota</taxon>
        <taxon>Metazoa</taxon>
        <taxon>Ecdysozoa</taxon>
        <taxon>Arthropoda</taxon>
        <taxon>Hexapoda</taxon>
        <taxon>Insecta</taxon>
        <taxon>Pterygota</taxon>
        <taxon>Neoptera</taxon>
        <taxon>Endopterygota</taxon>
        <taxon>Diptera</taxon>
        <taxon>Nematocera</taxon>
        <taxon>Chironomoidea</taxon>
        <taxon>Chironomidae</taxon>
        <taxon>Chironominae</taxon>
        <taxon>Chironomus</taxon>
    </lineage>
</organism>
<dbReference type="EMBL" id="OU895877">
    <property type="protein sequence ID" value="CAG9801432.1"/>
    <property type="molecule type" value="Genomic_DNA"/>
</dbReference>
<evidence type="ECO:0008006" key="6">
    <source>
        <dbReference type="Google" id="ProtNLM"/>
    </source>
</evidence>
<sequence>MKNFGIILGLITIGLIKNNEAKLPKNIQICSRHEPKLSECILNSVKQLQPRLASGRLDDEFVVPALEPLALDNIKMESGQEFKAHFTNLLVRGPSKFNVEKLRVNLDNATFEFIISIPRLDFVGKYGMRLKILLLEISGKGDMLGHMDNSRARVKLQAHKYQKNGQTYMKFEKLQIKIQIGKNYIELKNLFNGDPNLGKIGNQFINDNSDLFLQQIIPGLEKNLAEIFTNTANDIVENASFDEMFPDKPV</sequence>
<comment type="similarity">
    <text evidence="3">Belongs to the TO family.</text>
</comment>
<dbReference type="OrthoDB" id="8179031at2759"/>
<keyword evidence="1" id="KW-0732">Signal</keyword>
<reference evidence="4" key="2">
    <citation type="submission" date="2022-10" db="EMBL/GenBank/DDBJ databases">
        <authorList>
            <consortium name="ENA_rothamsted_submissions"/>
            <consortium name="culmorum"/>
            <person name="King R."/>
        </authorList>
    </citation>
    <scope>NUCLEOTIDE SEQUENCE</scope>
</reference>